<evidence type="ECO:0000313" key="1">
    <source>
        <dbReference type="EMBL" id="SVA06312.1"/>
    </source>
</evidence>
<gene>
    <name evidence="1" type="ORF">METZ01_LOCUS59166</name>
</gene>
<protein>
    <submittedName>
        <fullName evidence="1">Uncharacterized protein</fullName>
    </submittedName>
</protein>
<organism evidence="1">
    <name type="scientific">marine metagenome</name>
    <dbReference type="NCBI Taxonomy" id="408172"/>
    <lineage>
        <taxon>unclassified sequences</taxon>
        <taxon>metagenomes</taxon>
        <taxon>ecological metagenomes</taxon>
    </lineage>
</organism>
<accession>A0A381SQN5</accession>
<dbReference type="EMBL" id="UINC01003436">
    <property type="protein sequence ID" value="SVA06312.1"/>
    <property type="molecule type" value="Genomic_DNA"/>
</dbReference>
<dbReference type="AlphaFoldDB" id="A0A381SQN5"/>
<name>A0A381SQN5_9ZZZZ</name>
<sequence>MKAFLCFSVLILVGSFSAQAQENSLPLPERAGGTLSDPAVVVDLPDAPTPRLRDGTPDLSGLWMGGGPTRDIALGLMSGEKIVLLPEAEALMKSRLSKDDPEASCLPTGVPRIAPYPWRIVQAPQEGKATHLFFLFEGNIHSYRQIFLDGRAHPDDLDPTWYGHSIGHWEADTLVIDTIGFNEHFWFDFKGHPHTEQLQTIERYTRTDLETLENETTIIDPGAYAEPFTIKFTATLRPGWELMEYICNENNQDVEHLLGPAGNFPGGVQ</sequence>
<reference evidence="1" key="1">
    <citation type="submission" date="2018-05" db="EMBL/GenBank/DDBJ databases">
        <authorList>
            <person name="Lanie J.A."/>
            <person name="Ng W.-L."/>
            <person name="Kazmierczak K.M."/>
            <person name="Andrzejewski T.M."/>
            <person name="Davidsen T.M."/>
            <person name="Wayne K.J."/>
            <person name="Tettelin H."/>
            <person name="Glass J.I."/>
            <person name="Rusch D."/>
            <person name="Podicherti R."/>
            <person name="Tsui H.-C.T."/>
            <person name="Winkler M.E."/>
        </authorList>
    </citation>
    <scope>NUCLEOTIDE SEQUENCE</scope>
</reference>
<proteinExistence type="predicted"/>